<comment type="caution">
    <text evidence="1">The sequence shown here is derived from an EMBL/GenBank/DDBJ whole genome shotgun (WGS) entry which is preliminary data.</text>
</comment>
<dbReference type="EMBL" id="JAMSHJ010000006">
    <property type="protein sequence ID" value="KAI5397407.1"/>
    <property type="molecule type" value="Genomic_DNA"/>
</dbReference>
<evidence type="ECO:0000313" key="2">
    <source>
        <dbReference type="Proteomes" id="UP001058974"/>
    </source>
</evidence>
<evidence type="ECO:0008006" key="3">
    <source>
        <dbReference type="Google" id="ProtNLM"/>
    </source>
</evidence>
<dbReference type="Proteomes" id="UP001058974">
    <property type="component" value="Chromosome 6"/>
</dbReference>
<evidence type="ECO:0000313" key="1">
    <source>
        <dbReference type="EMBL" id="KAI5397407.1"/>
    </source>
</evidence>
<dbReference type="AlphaFoldDB" id="A0A9D4W937"/>
<organism evidence="1 2">
    <name type="scientific">Pisum sativum</name>
    <name type="common">Garden pea</name>
    <name type="synonym">Lathyrus oleraceus</name>
    <dbReference type="NCBI Taxonomy" id="3888"/>
    <lineage>
        <taxon>Eukaryota</taxon>
        <taxon>Viridiplantae</taxon>
        <taxon>Streptophyta</taxon>
        <taxon>Embryophyta</taxon>
        <taxon>Tracheophyta</taxon>
        <taxon>Spermatophyta</taxon>
        <taxon>Magnoliopsida</taxon>
        <taxon>eudicotyledons</taxon>
        <taxon>Gunneridae</taxon>
        <taxon>Pentapetalae</taxon>
        <taxon>rosids</taxon>
        <taxon>fabids</taxon>
        <taxon>Fabales</taxon>
        <taxon>Fabaceae</taxon>
        <taxon>Papilionoideae</taxon>
        <taxon>50 kb inversion clade</taxon>
        <taxon>NPAAA clade</taxon>
        <taxon>Hologalegina</taxon>
        <taxon>IRL clade</taxon>
        <taxon>Fabeae</taxon>
        <taxon>Lathyrus</taxon>
    </lineage>
</organism>
<name>A0A9D4W937_PEA</name>
<proteinExistence type="predicted"/>
<sequence>MKKQKALCLSSSSLHNTSDHGRLEGADSYSVGTILCCDPTSDSDVRHCNFRFWENLDSNIGDKVWNGISNLGVVAMDKKKDYSKKISDIEAKDKEWNGMKVEGNSDYVIKEKLKILKVSLRRWNKEVFGWYDLKVEEGVEEINTVDKLLSSCMDNEVKELVDRRSKAISSIWRNLSIKDNMLIQKSRVKWIQEGNLNSRYFHNLVKGKARRKFIGDVNTVNRVVEMIEDVKKVVRNFFNLKFMEPDPIRPVLEGLPIRTLSQVLFFTISERDTIPPSGQLNGAVLHCWRIML</sequence>
<reference evidence="1 2" key="1">
    <citation type="journal article" date="2022" name="Nat. Genet.">
        <title>Improved pea reference genome and pan-genome highlight genomic features and evolutionary characteristics.</title>
        <authorList>
            <person name="Yang T."/>
            <person name="Liu R."/>
            <person name="Luo Y."/>
            <person name="Hu S."/>
            <person name="Wang D."/>
            <person name="Wang C."/>
            <person name="Pandey M.K."/>
            <person name="Ge S."/>
            <person name="Xu Q."/>
            <person name="Li N."/>
            <person name="Li G."/>
            <person name="Huang Y."/>
            <person name="Saxena R.K."/>
            <person name="Ji Y."/>
            <person name="Li M."/>
            <person name="Yan X."/>
            <person name="He Y."/>
            <person name="Liu Y."/>
            <person name="Wang X."/>
            <person name="Xiang C."/>
            <person name="Varshney R.K."/>
            <person name="Ding H."/>
            <person name="Gao S."/>
            <person name="Zong X."/>
        </authorList>
    </citation>
    <scope>NUCLEOTIDE SEQUENCE [LARGE SCALE GENOMIC DNA]</scope>
    <source>
        <strain evidence="1 2">cv. Zhongwan 6</strain>
    </source>
</reference>
<accession>A0A9D4W937</accession>
<dbReference type="Gramene" id="Psat06G0328200-T1">
    <property type="protein sequence ID" value="KAI5397407.1"/>
    <property type="gene ID" value="KIW84_063282"/>
</dbReference>
<keyword evidence="2" id="KW-1185">Reference proteome</keyword>
<protein>
    <recommendedName>
        <fullName evidence="3">RNA-directed DNA polymerase, eukaryota, reverse transcriptase zinc-binding domain protein</fullName>
    </recommendedName>
</protein>
<gene>
    <name evidence="1" type="ORF">KIW84_063282</name>
</gene>